<organism evidence="1 2">
    <name type="scientific">Muraenolepis orangiensis</name>
    <name type="common">Patagonian moray cod</name>
    <dbReference type="NCBI Taxonomy" id="630683"/>
    <lineage>
        <taxon>Eukaryota</taxon>
        <taxon>Metazoa</taxon>
        <taxon>Chordata</taxon>
        <taxon>Craniata</taxon>
        <taxon>Vertebrata</taxon>
        <taxon>Euteleostomi</taxon>
        <taxon>Actinopterygii</taxon>
        <taxon>Neopterygii</taxon>
        <taxon>Teleostei</taxon>
        <taxon>Neoteleostei</taxon>
        <taxon>Acanthomorphata</taxon>
        <taxon>Zeiogadaria</taxon>
        <taxon>Gadariae</taxon>
        <taxon>Gadiformes</taxon>
        <taxon>Muraenolepidoidei</taxon>
        <taxon>Muraenolepididae</taxon>
        <taxon>Muraenolepis</taxon>
    </lineage>
</organism>
<accession>A0A9Q0IWQ8</accession>
<dbReference type="AlphaFoldDB" id="A0A9Q0IWQ8"/>
<gene>
    <name evidence="1" type="ORF">NHX12_019565</name>
</gene>
<dbReference type="OrthoDB" id="8907454at2759"/>
<sequence>MMMKESSLRRDPDLRGELALMARGCDFVLPSRFKKRLKFFQQQQQQQQVSEGCWIA</sequence>
<reference evidence="1" key="1">
    <citation type="submission" date="2022-07" db="EMBL/GenBank/DDBJ databases">
        <title>Chromosome-level genome of Muraenolepis orangiensis.</title>
        <authorList>
            <person name="Kim J."/>
        </authorList>
    </citation>
    <scope>NUCLEOTIDE SEQUENCE</scope>
    <source>
        <strain evidence="1">KU_S4_2022</strain>
        <tissue evidence="1">Muscle</tissue>
    </source>
</reference>
<protein>
    <submittedName>
        <fullName evidence="1">Uncharacterized protein</fullName>
    </submittedName>
</protein>
<proteinExistence type="predicted"/>
<keyword evidence="2" id="KW-1185">Reference proteome</keyword>
<dbReference type="EMBL" id="JANIIK010000035">
    <property type="protein sequence ID" value="KAJ3613315.1"/>
    <property type="molecule type" value="Genomic_DNA"/>
</dbReference>
<comment type="caution">
    <text evidence="1">The sequence shown here is derived from an EMBL/GenBank/DDBJ whole genome shotgun (WGS) entry which is preliminary data.</text>
</comment>
<evidence type="ECO:0000313" key="1">
    <source>
        <dbReference type="EMBL" id="KAJ3613315.1"/>
    </source>
</evidence>
<dbReference type="Proteomes" id="UP001148018">
    <property type="component" value="Unassembled WGS sequence"/>
</dbReference>
<feature type="non-terminal residue" evidence="1">
    <location>
        <position position="56"/>
    </location>
</feature>
<name>A0A9Q0IWQ8_9TELE</name>
<evidence type="ECO:0000313" key="2">
    <source>
        <dbReference type="Proteomes" id="UP001148018"/>
    </source>
</evidence>